<feature type="transmembrane region" description="Helical" evidence="1">
    <location>
        <begin position="73"/>
        <end position="95"/>
    </location>
</feature>
<proteinExistence type="predicted"/>
<dbReference type="EMBL" id="VSSQ01013362">
    <property type="protein sequence ID" value="MPM51323.1"/>
    <property type="molecule type" value="Genomic_DNA"/>
</dbReference>
<protein>
    <submittedName>
        <fullName evidence="2">Uncharacterized protein</fullName>
    </submittedName>
</protein>
<dbReference type="AlphaFoldDB" id="A0A645AKD4"/>
<sequence>MFSSAPNCSPVIVKARAATLFAVTAACTIGSRTTFFGATVASADITSSSALLASTGLIVSLPSAVATRFFSSIFVALTTAALPSSVASVMAGVAASTFSGLPSSLLTGLFSLSTVPASTGAGVGVTGSGDAGSVTVTVQAAEVFDPLAVMTAMPALTAVTVPSLTVATAVSLLFQVMLSFASYLAVALPVAPMLSSILDGVTLTGAAARTVTTHVPTDLPIAPVAVTSAVPAPTAVMLPDLSTVTTSSFLDAHVKSSSMSLDAVNFAVGVRPSTSSAAVGVTATPARATTYLPSTCLTT</sequence>
<feature type="transmembrane region" description="Helical" evidence="1">
    <location>
        <begin position="47"/>
        <end position="66"/>
    </location>
</feature>
<keyword evidence="1" id="KW-0472">Membrane</keyword>
<reference evidence="2" key="1">
    <citation type="submission" date="2019-08" db="EMBL/GenBank/DDBJ databases">
        <authorList>
            <person name="Kucharzyk K."/>
            <person name="Murdoch R.W."/>
            <person name="Higgins S."/>
            <person name="Loffler F."/>
        </authorList>
    </citation>
    <scope>NUCLEOTIDE SEQUENCE</scope>
</reference>
<name>A0A645AKD4_9ZZZZ</name>
<comment type="caution">
    <text evidence="2">The sequence shown here is derived from an EMBL/GenBank/DDBJ whole genome shotgun (WGS) entry which is preliminary data.</text>
</comment>
<evidence type="ECO:0000256" key="1">
    <source>
        <dbReference type="SAM" id="Phobius"/>
    </source>
</evidence>
<keyword evidence="1" id="KW-0812">Transmembrane</keyword>
<accession>A0A645AKD4</accession>
<gene>
    <name evidence="2" type="ORF">SDC9_98071</name>
</gene>
<organism evidence="2">
    <name type="scientific">bioreactor metagenome</name>
    <dbReference type="NCBI Taxonomy" id="1076179"/>
    <lineage>
        <taxon>unclassified sequences</taxon>
        <taxon>metagenomes</taxon>
        <taxon>ecological metagenomes</taxon>
    </lineage>
</organism>
<evidence type="ECO:0000313" key="2">
    <source>
        <dbReference type="EMBL" id="MPM51323.1"/>
    </source>
</evidence>
<keyword evidence="1" id="KW-1133">Transmembrane helix</keyword>